<protein>
    <submittedName>
        <fullName evidence="1">Uncharacterized protein</fullName>
    </submittedName>
</protein>
<reference evidence="1" key="1">
    <citation type="submission" date="2023-05" db="EMBL/GenBank/DDBJ databases">
        <authorList>
            <consortium name="ELIXIR-Norway"/>
        </authorList>
    </citation>
    <scope>NUCLEOTIDE SEQUENCE</scope>
</reference>
<gene>
    <name evidence="1" type="ORF">MRATA1EN3_LOCUS4548</name>
</gene>
<proteinExistence type="predicted"/>
<evidence type="ECO:0000313" key="2">
    <source>
        <dbReference type="Proteomes" id="UP001162501"/>
    </source>
</evidence>
<organism evidence="1 2">
    <name type="scientific">Rangifer tarandus platyrhynchus</name>
    <name type="common">Svalbard reindeer</name>
    <dbReference type="NCBI Taxonomy" id="3082113"/>
    <lineage>
        <taxon>Eukaryota</taxon>
        <taxon>Metazoa</taxon>
        <taxon>Chordata</taxon>
        <taxon>Craniata</taxon>
        <taxon>Vertebrata</taxon>
        <taxon>Euteleostomi</taxon>
        <taxon>Mammalia</taxon>
        <taxon>Eutheria</taxon>
        <taxon>Laurasiatheria</taxon>
        <taxon>Artiodactyla</taxon>
        <taxon>Ruminantia</taxon>
        <taxon>Pecora</taxon>
        <taxon>Cervidae</taxon>
        <taxon>Odocoileinae</taxon>
        <taxon>Rangifer</taxon>
    </lineage>
</organism>
<dbReference type="EMBL" id="OX596096">
    <property type="protein sequence ID" value="CAI9693335.1"/>
    <property type="molecule type" value="Genomic_DNA"/>
</dbReference>
<name>A0ACB0DYJ1_RANTA</name>
<accession>A0ACB0DYJ1</accession>
<sequence length="77" mass="7798">MRGAGHPLRSTGAQPPGDMAFQPQQVSPTSCGRCGAAVLGARCSDASTPGVQHRGRAGSRVSSSTVAFHSISAFLCL</sequence>
<dbReference type="Proteomes" id="UP001162501">
    <property type="component" value="Chromosome 12"/>
</dbReference>
<evidence type="ECO:0000313" key="1">
    <source>
        <dbReference type="EMBL" id="CAI9693335.1"/>
    </source>
</evidence>